<evidence type="ECO:0000313" key="3">
    <source>
        <dbReference type="Proteomes" id="UP000245674"/>
    </source>
</evidence>
<organism evidence="2 3">
    <name type="scientific">Rathayibacter iranicus NCPPB 2253 = VKM Ac-1602</name>
    <dbReference type="NCBI Taxonomy" id="1328868"/>
    <lineage>
        <taxon>Bacteria</taxon>
        <taxon>Bacillati</taxon>
        <taxon>Actinomycetota</taxon>
        <taxon>Actinomycetes</taxon>
        <taxon>Micrococcales</taxon>
        <taxon>Microbacteriaceae</taxon>
        <taxon>Rathayibacter</taxon>
    </lineage>
</organism>
<feature type="compositionally biased region" description="Basic and acidic residues" evidence="1">
    <location>
        <begin position="1"/>
        <end position="16"/>
    </location>
</feature>
<protein>
    <submittedName>
        <fullName evidence="2">Uncharacterized protein</fullName>
    </submittedName>
</protein>
<evidence type="ECO:0000313" key="2">
    <source>
        <dbReference type="EMBL" id="PWJ61690.1"/>
    </source>
</evidence>
<reference evidence="2 3" key="1">
    <citation type="submission" date="2018-03" db="EMBL/GenBank/DDBJ databases">
        <title>Genomic Encyclopedia of Type Strains, Phase III (KMG-III): the genomes of soil and plant-associated and newly described type strains.</title>
        <authorList>
            <person name="Whitman W."/>
        </authorList>
    </citation>
    <scope>NUCLEOTIDE SEQUENCE [LARGE SCALE GENOMIC DNA]</scope>
    <source>
        <strain evidence="2 3">VKM Ac-1602</strain>
    </source>
</reference>
<evidence type="ECO:0000256" key="1">
    <source>
        <dbReference type="SAM" id="MobiDB-lite"/>
    </source>
</evidence>
<dbReference type="EMBL" id="QGDV01000015">
    <property type="protein sequence ID" value="PWJ61690.1"/>
    <property type="molecule type" value="Genomic_DNA"/>
</dbReference>
<feature type="compositionally biased region" description="Basic and acidic residues" evidence="1">
    <location>
        <begin position="133"/>
        <end position="149"/>
    </location>
</feature>
<name>A0ABX5LDT6_9MICO</name>
<proteinExistence type="predicted"/>
<gene>
    <name evidence="2" type="ORF">B0H03_11546</name>
</gene>
<feature type="compositionally biased region" description="Polar residues" evidence="1">
    <location>
        <begin position="40"/>
        <end position="56"/>
    </location>
</feature>
<dbReference type="Proteomes" id="UP000245674">
    <property type="component" value="Unassembled WGS sequence"/>
</dbReference>
<keyword evidence="3" id="KW-1185">Reference proteome</keyword>
<feature type="region of interest" description="Disordered" evidence="1">
    <location>
        <begin position="1"/>
        <end position="149"/>
    </location>
</feature>
<comment type="caution">
    <text evidence="2">The sequence shown here is derived from an EMBL/GenBank/DDBJ whole genome shotgun (WGS) entry which is preliminary data.</text>
</comment>
<feature type="compositionally biased region" description="Gly residues" evidence="1">
    <location>
        <begin position="71"/>
        <end position="92"/>
    </location>
</feature>
<accession>A0ABX5LDT6</accession>
<sequence>MRDRAAEEERSARDPGKVAGLAAGSVIVPRAKTPPADPVGSTSGEVQHSKWGTTNARGLPRKGGDKRSGRRSGGGKSLGVLGEFGAGVGGGHPPSRTQAGRAGESGSMTLTAAEKGALKNSDRVTSASPLDTLARRAELTAESRSSDSR</sequence>